<evidence type="ECO:0000313" key="3">
    <source>
        <dbReference type="Proteomes" id="UP001155483"/>
    </source>
</evidence>
<reference evidence="2" key="2">
    <citation type="submission" date="2023-04" db="EMBL/GenBank/DDBJ databases">
        <title>Paracnuella aquatica gen. nov., sp. nov., a member of the family Chitinophagaceae isolated from a hot spring.</title>
        <authorList>
            <person name="Wang C."/>
        </authorList>
    </citation>
    <scope>NUCLEOTIDE SEQUENCE</scope>
    <source>
        <strain evidence="2">LB-8</strain>
    </source>
</reference>
<organism evidence="2 3">
    <name type="scientific">Paraflavisolibacter caeni</name>
    <dbReference type="NCBI Taxonomy" id="2982496"/>
    <lineage>
        <taxon>Bacteria</taxon>
        <taxon>Pseudomonadati</taxon>
        <taxon>Bacteroidota</taxon>
        <taxon>Chitinophagia</taxon>
        <taxon>Chitinophagales</taxon>
        <taxon>Chitinophagaceae</taxon>
        <taxon>Paraflavisolibacter</taxon>
    </lineage>
</organism>
<dbReference type="Proteomes" id="UP001155483">
    <property type="component" value="Unassembled WGS sequence"/>
</dbReference>
<dbReference type="AlphaFoldDB" id="A0A9X3B8S2"/>
<evidence type="ECO:0000313" key="2">
    <source>
        <dbReference type="EMBL" id="MCU7551150.1"/>
    </source>
</evidence>
<reference evidence="2" key="1">
    <citation type="submission" date="2022-09" db="EMBL/GenBank/DDBJ databases">
        <authorList>
            <person name="Yuan C."/>
            <person name="Ke Z."/>
        </authorList>
    </citation>
    <scope>NUCLEOTIDE SEQUENCE</scope>
    <source>
        <strain evidence="2">LB-8</strain>
    </source>
</reference>
<sequence>MSNRKYTYVLFMLCLAFVFKGYSQDSTFHKVITLPDKLFISINKKATALEGKLDKQTDKYLSKLQKQERRLKKKLSKKDSLLAGQLFSDAEGNYRSLQSLPQSGSKYSSVYSGHLDSLSTALSFLKNSNLSDVKNNRQLEKTLQNLEGLQARFNQTDQVKKYLQQRQQLLKEQLQKLGMLKELKKYQKQVYYYQAQLKEYKQLFEDPNKLEAKLMEVAMKVPQFKDFFARNSQLGSLFALPTSNGGSSASLKGLQTRAMLNEQLAQRFGSGVDVTKMLQQNVQGAQSQLSELKNKVNQYTSGSYGNTSSEIEQPDFKPNQQKTKTFLKRLEYGGNIQSQKARSYFPVNSDVAATLGYKLSDKSAIGIGAAYKIGWGSGIQHIRVTHQGLGLRSYVDLKLKGSFYVSGGYELNYLSIFKSVEQLKNNSAWQKSGLVGLTKKYKVSKKIKGNMQLLWDFLSNQQVPKTQAVLFRIGYCLK</sequence>
<keyword evidence="1" id="KW-0175">Coiled coil</keyword>
<dbReference type="EMBL" id="JAOTIF010000018">
    <property type="protein sequence ID" value="MCU7551150.1"/>
    <property type="molecule type" value="Genomic_DNA"/>
</dbReference>
<feature type="coiled-coil region" evidence="1">
    <location>
        <begin position="275"/>
        <end position="302"/>
    </location>
</feature>
<protein>
    <submittedName>
        <fullName evidence="2">Uncharacterized protein</fullName>
    </submittedName>
</protein>
<name>A0A9X3B8S2_9BACT</name>
<gene>
    <name evidence="2" type="ORF">OCK74_18665</name>
</gene>
<accession>A0A9X3B8S2</accession>
<evidence type="ECO:0000256" key="1">
    <source>
        <dbReference type="SAM" id="Coils"/>
    </source>
</evidence>
<proteinExistence type="predicted"/>
<comment type="caution">
    <text evidence="2">The sequence shown here is derived from an EMBL/GenBank/DDBJ whole genome shotgun (WGS) entry which is preliminary data.</text>
</comment>
<dbReference type="RefSeq" id="WP_279298589.1">
    <property type="nucleotide sequence ID" value="NZ_JAOTIF010000018.1"/>
</dbReference>
<keyword evidence="3" id="KW-1185">Reference proteome</keyword>